<sequence length="131" mass="14751">MVSPVVDSWVAVPVLLNRGGLGKLALVANVKCIDRSDVLANADVIKPILKFYGTRVTINMLAEQVEMFFAFARPRGKPPVASDTIRAQAWILRRLVTEFNRAARRGHYPREKLMCEIYEESGIPLPFNPRD</sequence>
<reference evidence="1 2" key="1">
    <citation type="submission" date="2024-02" db="EMBL/GenBank/DDBJ databases">
        <authorList>
            <person name="Chen Y."/>
            <person name="Shah S."/>
            <person name="Dougan E. K."/>
            <person name="Thang M."/>
            <person name="Chan C."/>
        </authorList>
    </citation>
    <scope>NUCLEOTIDE SEQUENCE [LARGE SCALE GENOMIC DNA]</scope>
</reference>
<dbReference type="Proteomes" id="UP001642464">
    <property type="component" value="Unassembled WGS sequence"/>
</dbReference>
<organism evidence="1 2">
    <name type="scientific">Durusdinium trenchii</name>
    <dbReference type="NCBI Taxonomy" id="1381693"/>
    <lineage>
        <taxon>Eukaryota</taxon>
        <taxon>Sar</taxon>
        <taxon>Alveolata</taxon>
        <taxon>Dinophyceae</taxon>
        <taxon>Suessiales</taxon>
        <taxon>Symbiodiniaceae</taxon>
        <taxon>Durusdinium</taxon>
    </lineage>
</organism>
<accession>A0ABP0JIG6</accession>
<proteinExistence type="predicted"/>
<dbReference type="EMBL" id="CAXAMM010007446">
    <property type="protein sequence ID" value="CAK9014204.1"/>
    <property type="molecule type" value="Genomic_DNA"/>
</dbReference>
<gene>
    <name evidence="1" type="ORF">SCF082_LOCUS12248</name>
</gene>
<evidence type="ECO:0000313" key="2">
    <source>
        <dbReference type="Proteomes" id="UP001642464"/>
    </source>
</evidence>
<comment type="caution">
    <text evidence="1">The sequence shown here is derived from an EMBL/GenBank/DDBJ whole genome shotgun (WGS) entry which is preliminary data.</text>
</comment>
<name>A0ABP0JIG6_9DINO</name>
<evidence type="ECO:0000313" key="1">
    <source>
        <dbReference type="EMBL" id="CAK9014204.1"/>
    </source>
</evidence>
<protein>
    <submittedName>
        <fullName evidence="1">Uncharacterized protein</fullName>
    </submittedName>
</protein>
<keyword evidence="2" id="KW-1185">Reference proteome</keyword>